<dbReference type="OrthoDB" id="5440658at2759"/>
<keyword evidence="3" id="KW-1185">Reference proteome</keyword>
<reference evidence="2 3" key="1">
    <citation type="journal article" date="2013" name="PLoS Genet.">
        <title>The genome and development-dependent transcriptomes of Pyronema confluens: a window into fungal evolution.</title>
        <authorList>
            <person name="Traeger S."/>
            <person name="Altegoer F."/>
            <person name="Freitag M."/>
            <person name="Gabaldon T."/>
            <person name="Kempken F."/>
            <person name="Kumar A."/>
            <person name="Marcet-Houben M."/>
            <person name="Poggeler S."/>
            <person name="Stajich J.E."/>
            <person name="Nowrousian M."/>
        </authorList>
    </citation>
    <scope>NUCLEOTIDE SEQUENCE [LARGE SCALE GENOMIC DNA]</scope>
    <source>
        <strain evidence="3">CBS 100304</strain>
        <tissue evidence="2">Vegetative mycelium</tissue>
    </source>
</reference>
<protein>
    <submittedName>
        <fullName evidence="2">Uncharacterized protein</fullName>
    </submittedName>
</protein>
<sequence>MNTTQIISSRSNNPISKSAAPQSRPTIVRQATMAEDKQILNNTQSLSQFIQQHVTNFYETSTSDITKPPSPFAFSPLSTKCLEVALRRRIANDIVEFIHHKIKGVGEEGINERHLQLFQVLEPYKNRSTDDEKRKEHLFALFETGDKLAEMLASGGKSWKFGAWDDARQSNTEKLQMKLVVFPGLFKNDKCVRPGELGNGTEPMGRTVAREDDILSAIQETEMPQPGKQKSWGSRKSGRTVGSQTKITLVSFVLQIFQGLTDMFKRVTNQGPTTTGSS</sequence>
<dbReference type="AlphaFoldDB" id="U4LD00"/>
<evidence type="ECO:0000313" key="3">
    <source>
        <dbReference type="Proteomes" id="UP000018144"/>
    </source>
</evidence>
<name>U4LD00_PYROM</name>
<organism evidence="2 3">
    <name type="scientific">Pyronema omphalodes (strain CBS 100304)</name>
    <name type="common">Pyronema confluens</name>
    <dbReference type="NCBI Taxonomy" id="1076935"/>
    <lineage>
        <taxon>Eukaryota</taxon>
        <taxon>Fungi</taxon>
        <taxon>Dikarya</taxon>
        <taxon>Ascomycota</taxon>
        <taxon>Pezizomycotina</taxon>
        <taxon>Pezizomycetes</taxon>
        <taxon>Pezizales</taxon>
        <taxon>Pyronemataceae</taxon>
        <taxon>Pyronema</taxon>
    </lineage>
</organism>
<proteinExistence type="predicted"/>
<dbReference type="Proteomes" id="UP000018144">
    <property type="component" value="Unassembled WGS sequence"/>
</dbReference>
<feature type="region of interest" description="Disordered" evidence="1">
    <location>
        <begin position="1"/>
        <end position="24"/>
    </location>
</feature>
<gene>
    <name evidence="2" type="ORF">PCON_04052</name>
</gene>
<accession>U4LD00</accession>
<evidence type="ECO:0000256" key="1">
    <source>
        <dbReference type="SAM" id="MobiDB-lite"/>
    </source>
</evidence>
<evidence type="ECO:0000313" key="2">
    <source>
        <dbReference type="EMBL" id="CCX17123.1"/>
    </source>
</evidence>
<dbReference type="EMBL" id="HF936576">
    <property type="protein sequence ID" value="CCX17123.1"/>
    <property type="molecule type" value="Genomic_DNA"/>
</dbReference>